<feature type="domain" description="HTH tetR-type" evidence="3">
    <location>
        <begin position="6"/>
        <end position="66"/>
    </location>
</feature>
<gene>
    <name evidence="4" type="ORF">CLOSTASPAR_01827</name>
</gene>
<dbReference type="HOGENOM" id="CLU_069356_27_3_9"/>
<keyword evidence="5" id="KW-1185">Reference proteome</keyword>
<dbReference type="SUPFAM" id="SSF46689">
    <property type="entry name" value="Homeodomain-like"/>
    <property type="match status" value="1"/>
</dbReference>
<evidence type="ECO:0000256" key="1">
    <source>
        <dbReference type="ARBA" id="ARBA00023125"/>
    </source>
</evidence>
<dbReference type="PROSITE" id="PS50977">
    <property type="entry name" value="HTH_TETR_2"/>
    <property type="match status" value="1"/>
</dbReference>
<organism evidence="4 5">
    <name type="scientific">[Clostridium] asparagiforme DSM 15981</name>
    <dbReference type="NCBI Taxonomy" id="518636"/>
    <lineage>
        <taxon>Bacteria</taxon>
        <taxon>Bacillati</taxon>
        <taxon>Bacillota</taxon>
        <taxon>Clostridia</taxon>
        <taxon>Lachnospirales</taxon>
        <taxon>Lachnospiraceae</taxon>
        <taxon>Enterocloster</taxon>
    </lineage>
</organism>
<name>C0CXV2_9FIRM</name>
<sequence>MEVNMDDTSQKIIDATMALIRDKGYVATTTKDIAHLAGVNECTLFRKFKNKKDIVLNGVAQEKWRANITPELFQNVVWELGPDLEMFMTAYMDRITPDFVNLSIGLRAPQLYDETAPLIMKVPQAFLSSLIEYFEKMEQLGKIRHMDFESLAMTIFSSTFGYTFLKSSFNQELTGLDREQFIKNSVAVFLNGISDRDF</sequence>
<dbReference type="PANTHER" id="PTHR30055:SF226">
    <property type="entry name" value="HTH-TYPE TRANSCRIPTIONAL REGULATOR PKSA"/>
    <property type="match status" value="1"/>
</dbReference>
<comment type="caution">
    <text evidence="4">The sequence shown here is derived from an EMBL/GenBank/DDBJ whole genome shotgun (WGS) entry which is preliminary data.</text>
</comment>
<dbReference type="InterPro" id="IPR050109">
    <property type="entry name" value="HTH-type_TetR-like_transc_reg"/>
</dbReference>
<keyword evidence="1 2" id="KW-0238">DNA-binding</keyword>
<dbReference type="EMBL" id="ACCJ01000095">
    <property type="protein sequence ID" value="EEG56101.1"/>
    <property type="molecule type" value="Genomic_DNA"/>
</dbReference>
<evidence type="ECO:0000313" key="4">
    <source>
        <dbReference type="EMBL" id="EEG56101.1"/>
    </source>
</evidence>
<dbReference type="Pfam" id="PF00440">
    <property type="entry name" value="TetR_N"/>
    <property type="match status" value="1"/>
</dbReference>
<dbReference type="PANTHER" id="PTHR30055">
    <property type="entry name" value="HTH-TYPE TRANSCRIPTIONAL REGULATOR RUTR"/>
    <property type="match status" value="1"/>
</dbReference>
<proteinExistence type="predicted"/>
<feature type="DNA-binding region" description="H-T-H motif" evidence="2">
    <location>
        <begin position="29"/>
        <end position="48"/>
    </location>
</feature>
<dbReference type="Gene3D" id="1.10.10.60">
    <property type="entry name" value="Homeodomain-like"/>
    <property type="match status" value="1"/>
</dbReference>
<evidence type="ECO:0000259" key="3">
    <source>
        <dbReference type="PROSITE" id="PS50977"/>
    </source>
</evidence>
<dbReference type="InterPro" id="IPR009057">
    <property type="entry name" value="Homeodomain-like_sf"/>
</dbReference>
<evidence type="ECO:0000313" key="5">
    <source>
        <dbReference type="Proteomes" id="UP000004756"/>
    </source>
</evidence>
<dbReference type="GO" id="GO:0003700">
    <property type="term" value="F:DNA-binding transcription factor activity"/>
    <property type="evidence" value="ECO:0007669"/>
    <property type="project" value="TreeGrafter"/>
</dbReference>
<dbReference type="AlphaFoldDB" id="C0CXV2"/>
<dbReference type="InterPro" id="IPR001647">
    <property type="entry name" value="HTH_TetR"/>
</dbReference>
<evidence type="ECO:0000256" key="2">
    <source>
        <dbReference type="PROSITE-ProRule" id="PRU00335"/>
    </source>
</evidence>
<dbReference type="GO" id="GO:0000976">
    <property type="term" value="F:transcription cis-regulatory region binding"/>
    <property type="evidence" value="ECO:0007669"/>
    <property type="project" value="TreeGrafter"/>
</dbReference>
<dbReference type="Proteomes" id="UP000004756">
    <property type="component" value="Unassembled WGS sequence"/>
</dbReference>
<accession>C0CXV2</accession>
<dbReference type="Gene3D" id="1.10.357.10">
    <property type="entry name" value="Tetracycline Repressor, domain 2"/>
    <property type="match status" value="1"/>
</dbReference>
<protein>
    <submittedName>
        <fullName evidence="4">Transcriptional regulator, TetR family</fullName>
    </submittedName>
</protein>
<dbReference type="PRINTS" id="PR00455">
    <property type="entry name" value="HTHTETR"/>
</dbReference>
<reference evidence="4 5" key="1">
    <citation type="submission" date="2009-02" db="EMBL/GenBank/DDBJ databases">
        <title>Draft genome sequence of Clostridium asparagiforme (DSM 15981).</title>
        <authorList>
            <person name="Sudarsanam P."/>
            <person name="Ley R."/>
            <person name="Guruge J."/>
            <person name="Turnbaugh P.J."/>
            <person name="Mahowald M."/>
            <person name="Liep D."/>
            <person name="Gordon J."/>
        </authorList>
    </citation>
    <scope>NUCLEOTIDE SEQUENCE [LARGE SCALE GENOMIC DNA]</scope>
    <source>
        <strain evidence="4 5">DSM 15981</strain>
    </source>
</reference>